<dbReference type="RefSeq" id="WP_169796596.1">
    <property type="nucleotide sequence ID" value="NZ_CP012159.1"/>
</dbReference>
<evidence type="ECO:0000313" key="5">
    <source>
        <dbReference type="EMBL" id="AKT39767.1"/>
    </source>
</evidence>
<evidence type="ECO:0000259" key="3">
    <source>
        <dbReference type="Pfam" id="PF01464"/>
    </source>
</evidence>
<dbReference type="PANTHER" id="PTHR37423">
    <property type="entry name" value="SOLUBLE LYTIC MUREIN TRANSGLYCOSYLASE-RELATED"/>
    <property type="match status" value="1"/>
</dbReference>
<keyword evidence="6" id="KW-1185">Reference proteome</keyword>
<dbReference type="AlphaFoldDB" id="A0A0K1EGF9"/>
<dbReference type="GO" id="GO:0008933">
    <property type="term" value="F:peptidoglycan lytic transglycosylase activity"/>
    <property type="evidence" value="ECO:0007669"/>
    <property type="project" value="InterPro"/>
</dbReference>
<dbReference type="InterPro" id="IPR008258">
    <property type="entry name" value="Transglycosylase_SLT_dom_1"/>
</dbReference>
<feature type="domain" description="Transglycosylase SLT" evidence="3">
    <location>
        <begin position="118"/>
        <end position="223"/>
    </location>
</feature>
<feature type="compositionally biased region" description="Low complexity" evidence="2">
    <location>
        <begin position="1"/>
        <end position="10"/>
    </location>
</feature>
<keyword evidence="5" id="KW-0378">Hydrolase</keyword>
<name>A0A0K1EGF9_CHOCO</name>
<dbReference type="InterPro" id="IPR000189">
    <property type="entry name" value="Transglyc_AS"/>
</dbReference>
<dbReference type="GO" id="GO:0016798">
    <property type="term" value="F:hydrolase activity, acting on glycosyl bonds"/>
    <property type="evidence" value="ECO:0007669"/>
    <property type="project" value="UniProtKB-KW"/>
</dbReference>
<dbReference type="SUPFAM" id="SSF53955">
    <property type="entry name" value="Lysozyme-like"/>
    <property type="match status" value="1"/>
</dbReference>
<dbReference type="PROSITE" id="PS00922">
    <property type="entry name" value="TRANSGLYCOSYLASE"/>
    <property type="match status" value="1"/>
</dbReference>
<dbReference type="Gene3D" id="1.10.530.10">
    <property type="match status" value="1"/>
</dbReference>
<comment type="similarity">
    <text evidence="1">Belongs to the transglycosylase Slt family.</text>
</comment>
<feature type="domain" description="DUF4124" evidence="4">
    <location>
        <begin position="47"/>
        <end position="78"/>
    </location>
</feature>
<evidence type="ECO:0000259" key="4">
    <source>
        <dbReference type="Pfam" id="PF13511"/>
    </source>
</evidence>
<dbReference type="GO" id="GO:0000270">
    <property type="term" value="P:peptidoglycan metabolic process"/>
    <property type="evidence" value="ECO:0007669"/>
    <property type="project" value="InterPro"/>
</dbReference>
<organism evidence="5 6">
    <name type="scientific">Chondromyces crocatus</name>
    <dbReference type="NCBI Taxonomy" id="52"/>
    <lineage>
        <taxon>Bacteria</taxon>
        <taxon>Pseudomonadati</taxon>
        <taxon>Myxococcota</taxon>
        <taxon>Polyangia</taxon>
        <taxon>Polyangiales</taxon>
        <taxon>Polyangiaceae</taxon>
        <taxon>Chondromyces</taxon>
    </lineage>
</organism>
<proteinExistence type="inferred from homology"/>
<dbReference type="GO" id="GO:0016020">
    <property type="term" value="C:membrane"/>
    <property type="evidence" value="ECO:0007669"/>
    <property type="project" value="InterPro"/>
</dbReference>
<evidence type="ECO:0000256" key="2">
    <source>
        <dbReference type="SAM" id="MobiDB-lite"/>
    </source>
</evidence>
<protein>
    <submittedName>
        <fullName evidence="5">Murein transglycosylase</fullName>
        <ecNumber evidence="5">3.2.1.-</ecNumber>
    </submittedName>
</protein>
<dbReference type="Pfam" id="PF13511">
    <property type="entry name" value="DUF4124"/>
    <property type="match status" value="1"/>
</dbReference>
<sequence length="249" mass="27381">MKPGTTAPRPRAAEPRAAEPRAAAPRAAGGRARLTRAATVLGALAFCVSLCPGRAEADIYMYTDADGVTHFSNRAGADPKFKLYLKSQERRGTSRNGITPTLPSDRSLDRFTRYDAWIRQAGTLYQIPEELIRAVIKVESDYDPRAVSPAGAQGLMQLMPPTALRMQVRDAFDPREAIFGGTRYLRVLANVFNGDLDLTIAGYNAGEGAVLRYNGIPPYQETQTYVTRVRTYYARYRANRDATAASTEP</sequence>
<dbReference type="Proteomes" id="UP000067626">
    <property type="component" value="Chromosome"/>
</dbReference>
<dbReference type="PANTHER" id="PTHR37423:SF2">
    <property type="entry name" value="MEMBRANE-BOUND LYTIC MUREIN TRANSGLYCOSYLASE C"/>
    <property type="match status" value="1"/>
</dbReference>
<feature type="region of interest" description="Disordered" evidence="2">
    <location>
        <begin position="1"/>
        <end position="29"/>
    </location>
</feature>
<feature type="compositionally biased region" description="Low complexity" evidence="2">
    <location>
        <begin position="20"/>
        <end position="29"/>
    </location>
</feature>
<dbReference type="STRING" id="52.CMC5_039180"/>
<dbReference type="CDD" id="cd00254">
    <property type="entry name" value="LT-like"/>
    <property type="match status" value="1"/>
</dbReference>
<accession>A0A0K1EGF9</accession>
<dbReference type="EC" id="3.2.1.-" evidence="5"/>
<keyword evidence="5" id="KW-0326">Glycosidase</keyword>
<dbReference type="KEGG" id="ccro:CMC5_039180"/>
<dbReference type="InterPro" id="IPR023346">
    <property type="entry name" value="Lysozyme-like_dom_sf"/>
</dbReference>
<gene>
    <name evidence="5" type="primary">mltC</name>
    <name evidence="5" type="ORF">CMC5_039180</name>
</gene>
<dbReference type="Pfam" id="PF01464">
    <property type="entry name" value="SLT"/>
    <property type="match status" value="1"/>
</dbReference>
<dbReference type="InterPro" id="IPR025392">
    <property type="entry name" value="DUF4124"/>
</dbReference>
<dbReference type="EMBL" id="CP012159">
    <property type="protein sequence ID" value="AKT39767.1"/>
    <property type="molecule type" value="Genomic_DNA"/>
</dbReference>
<evidence type="ECO:0000313" key="6">
    <source>
        <dbReference type="Proteomes" id="UP000067626"/>
    </source>
</evidence>
<evidence type="ECO:0000256" key="1">
    <source>
        <dbReference type="ARBA" id="ARBA00007734"/>
    </source>
</evidence>
<reference evidence="5 6" key="1">
    <citation type="submission" date="2015-07" db="EMBL/GenBank/DDBJ databases">
        <title>Genome analysis of myxobacterium Chondromyces crocatus Cm c5 reveals a high potential for natural compound synthesis and the genetic basis for the loss of fruiting body formation.</title>
        <authorList>
            <person name="Zaburannyi N."/>
            <person name="Bunk B."/>
            <person name="Maier J."/>
            <person name="Overmann J."/>
            <person name="Mueller R."/>
        </authorList>
    </citation>
    <scope>NUCLEOTIDE SEQUENCE [LARGE SCALE GENOMIC DNA]</scope>
    <source>
        <strain evidence="5 6">Cm c5</strain>
    </source>
</reference>